<dbReference type="RefSeq" id="WP_345437428.1">
    <property type="nucleotide sequence ID" value="NZ_BAABKO010000002.1"/>
</dbReference>
<dbReference type="Gene3D" id="1.20.5.3310">
    <property type="match status" value="1"/>
</dbReference>
<proteinExistence type="predicted"/>
<evidence type="ECO:0000256" key="4">
    <source>
        <dbReference type="ARBA" id="ARBA00022927"/>
    </source>
</evidence>
<dbReference type="Pfam" id="PF02416">
    <property type="entry name" value="TatA_B_E"/>
    <property type="match status" value="1"/>
</dbReference>
<dbReference type="PRINTS" id="PR01506">
    <property type="entry name" value="TATBPROTEIN"/>
</dbReference>
<comment type="subcellular location">
    <subcellularLocation>
        <location evidence="1">Membrane</location>
        <topology evidence="1">Single-pass membrane protein</topology>
    </subcellularLocation>
</comment>
<keyword evidence="4" id="KW-0653">Protein transport</keyword>
<evidence type="ECO:0000313" key="10">
    <source>
        <dbReference type="Proteomes" id="UP001501645"/>
    </source>
</evidence>
<evidence type="ECO:0008006" key="11">
    <source>
        <dbReference type="Google" id="ProtNLM"/>
    </source>
</evidence>
<dbReference type="InterPro" id="IPR003369">
    <property type="entry name" value="TatA/B/E"/>
</dbReference>
<dbReference type="EMBL" id="BAABKO010000002">
    <property type="protein sequence ID" value="GAA4771163.1"/>
    <property type="molecule type" value="Genomic_DNA"/>
</dbReference>
<evidence type="ECO:0000256" key="7">
    <source>
        <dbReference type="ARBA" id="ARBA00023136"/>
    </source>
</evidence>
<keyword evidence="6" id="KW-0811">Translocation</keyword>
<comment type="caution">
    <text evidence="9">The sequence shown here is derived from an EMBL/GenBank/DDBJ whole genome shotgun (WGS) entry which is preliminary data.</text>
</comment>
<evidence type="ECO:0000256" key="8">
    <source>
        <dbReference type="SAM" id="MobiDB-lite"/>
    </source>
</evidence>
<evidence type="ECO:0000256" key="1">
    <source>
        <dbReference type="ARBA" id="ARBA00004167"/>
    </source>
</evidence>
<evidence type="ECO:0000256" key="6">
    <source>
        <dbReference type="ARBA" id="ARBA00023010"/>
    </source>
</evidence>
<sequence>MFGLTFEKLLVLALIAAVIVGPSRLPQYAHRLAELIRSVRSFLDAARERTEAETGVSLEEWKQMDPRRYDPRRIVREALVAPAEVPREQAASTDVVSAADADGRPDAADAVPGSESPSVRTIRPERAREADGAAAAAEAEHDVSDGAPDVSGHDDATAPEQRRKWVVVGGSSGHPRRMLMDVAEDLAQDEEERAERDRAAVEAA</sequence>
<keyword evidence="5" id="KW-1133">Transmembrane helix</keyword>
<dbReference type="Proteomes" id="UP001501645">
    <property type="component" value="Unassembled WGS sequence"/>
</dbReference>
<evidence type="ECO:0000256" key="2">
    <source>
        <dbReference type="ARBA" id="ARBA00022448"/>
    </source>
</evidence>
<feature type="compositionally biased region" description="Basic and acidic residues" evidence="8">
    <location>
        <begin position="122"/>
        <end position="131"/>
    </location>
</feature>
<feature type="region of interest" description="Disordered" evidence="8">
    <location>
        <begin position="102"/>
        <end position="177"/>
    </location>
</feature>
<evidence type="ECO:0000256" key="3">
    <source>
        <dbReference type="ARBA" id="ARBA00022692"/>
    </source>
</evidence>
<reference evidence="10" key="1">
    <citation type="journal article" date="2019" name="Int. J. Syst. Evol. Microbiol.">
        <title>The Global Catalogue of Microorganisms (GCM) 10K type strain sequencing project: providing services to taxonomists for standard genome sequencing and annotation.</title>
        <authorList>
            <consortium name="The Broad Institute Genomics Platform"/>
            <consortium name="The Broad Institute Genome Sequencing Center for Infectious Disease"/>
            <person name="Wu L."/>
            <person name="Ma J."/>
        </authorList>
    </citation>
    <scope>NUCLEOTIDE SEQUENCE [LARGE SCALE GENOMIC DNA]</scope>
    <source>
        <strain evidence="10">JCM 18537</strain>
    </source>
</reference>
<feature type="compositionally biased region" description="Basic and acidic residues" evidence="8">
    <location>
        <begin position="151"/>
        <end position="163"/>
    </location>
</feature>
<gene>
    <name evidence="9" type="ORF">GCM10023351_13860</name>
</gene>
<organism evidence="9 10">
    <name type="scientific">Microbacterium gilvum</name>
    <dbReference type="NCBI Taxonomy" id="1336204"/>
    <lineage>
        <taxon>Bacteria</taxon>
        <taxon>Bacillati</taxon>
        <taxon>Actinomycetota</taxon>
        <taxon>Actinomycetes</taxon>
        <taxon>Micrococcales</taxon>
        <taxon>Microbacteriaceae</taxon>
        <taxon>Microbacterium</taxon>
    </lineage>
</organism>
<evidence type="ECO:0000256" key="5">
    <source>
        <dbReference type="ARBA" id="ARBA00022989"/>
    </source>
</evidence>
<keyword evidence="2" id="KW-0813">Transport</keyword>
<protein>
    <recommendedName>
        <fullName evidence="11">Sec-independent protein translocase protein TatB</fullName>
    </recommendedName>
</protein>
<keyword evidence="3" id="KW-0812">Transmembrane</keyword>
<accession>A0ABP9A283</accession>
<evidence type="ECO:0000313" key="9">
    <source>
        <dbReference type="EMBL" id="GAA4771163.1"/>
    </source>
</evidence>
<keyword evidence="7" id="KW-0472">Membrane</keyword>
<keyword evidence="10" id="KW-1185">Reference proteome</keyword>
<name>A0ABP9A283_9MICO</name>